<protein>
    <recommendedName>
        <fullName evidence="6">Cytochrome c domain-containing protein</fullName>
    </recommendedName>
</protein>
<dbReference type="InterPro" id="IPR036249">
    <property type="entry name" value="Thioredoxin-like_sf"/>
</dbReference>
<feature type="domain" description="Cytochrome c" evidence="6">
    <location>
        <begin position="218"/>
        <end position="317"/>
    </location>
</feature>
<dbReference type="Proteomes" id="UP001319827">
    <property type="component" value="Chromosome"/>
</dbReference>
<dbReference type="CDD" id="cd02968">
    <property type="entry name" value="SCO"/>
    <property type="match status" value="1"/>
</dbReference>
<evidence type="ECO:0000313" key="7">
    <source>
        <dbReference type="EMBL" id="BCR06750.1"/>
    </source>
</evidence>
<dbReference type="SUPFAM" id="SSF52833">
    <property type="entry name" value="Thioredoxin-like"/>
    <property type="match status" value="1"/>
</dbReference>
<comment type="similarity">
    <text evidence="1">Belongs to the SCO1/2 family.</text>
</comment>
<dbReference type="Gene3D" id="3.40.30.10">
    <property type="entry name" value="Glutaredoxin"/>
    <property type="match status" value="1"/>
</dbReference>
<evidence type="ECO:0000256" key="1">
    <source>
        <dbReference type="ARBA" id="ARBA00010996"/>
    </source>
</evidence>
<evidence type="ECO:0000256" key="5">
    <source>
        <dbReference type="PROSITE-ProRule" id="PRU00433"/>
    </source>
</evidence>
<dbReference type="EMBL" id="AP024355">
    <property type="protein sequence ID" value="BCR06750.1"/>
    <property type="molecule type" value="Genomic_DNA"/>
</dbReference>
<evidence type="ECO:0000256" key="2">
    <source>
        <dbReference type="ARBA" id="ARBA00022617"/>
    </source>
</evidence>
<dbReference type="PANTHER" id="PTHR12151:SF5">
    <property type="entry name" value="AT19154P"/>
    <property type="match status" value="1"/>
</dbReference>
<reference evidence="7 8" key="2">
    <citation type="journal article" date="2021" name="Int. J. Syst. Evol. Microbiol.">
        <title>Isolation and Polyphasic Characterization of Desulfuromonas versatilis sp. Nov., an Electrogenic Bacteria Capable of Versatile Metabolism Isolated from a Graphene Oxide-Reducing Enrichment Culture.</title>
        <authorList>
            <person name="Xie L."/>
            <person name="Yoshida N."/>
            <person name="Ishii S."/>
            <person name="Meng L."/>
        </authorList>
    </citation>
    <scope>NUCLEOTIDE SEQUENCE [LARGE SCALE GENOMIC DNA]</scope>
    <source>
        <strain evidence="7 8">NIT-T3</strain>
    </source>
</reference>
<evidence type="ECO:0000256" key="4">
    <source>
        <dbReference type="ARBA" id="ARBA00023004"/>
    </source>
</evidence>
<dbReference type="RefSeq" id="WP_221250132.1">
    <property type="nucleotide sequence ID" value="NZ_AP024355.1"/>
</dbReference>
<dbReference type="Pfam" id="PF02630">
    <property type="entry name" value="SCO1-SenC"/>
    <property type="match status" value="1"/>
</dbReference>
<dbReference type="Gene3D" id="1.10.760.10">
    <property type="entry name" value="Cytochrome c-like domain"/>
    <property type="match status" value="1"/>
</dbReference>
<reference evidence="7 8" key="1">
    <citation type="journal article" date="2016" name="C (Basel)">
        <title>Selective Growth of and Electricity Production by Marine Exoelectrogenic Bacteria in Self-Aggregated Hydrogel of Microbially Reduced Graphene Oxide.</title>
        <authorList>
            <person name="Yoshida N."/>
            <person name="Goto Y."/>
            <person name="Miyata Y."/>
        </authorList>
    </citation>
    <scope>NUCLEOTIDE SEQUENCE [LARGE SCALE GENOMIC DNA]</scope>
    <source>
        <strain evidence="7 8">NIT-T3</strain>
    </source>
</reference>
<evidence type="ECO:0000259" key="6">
    <source>
        <dbReference type="PROSITE" id="PS51007"/>
    </source>
</evidence>
<dbReference type="InterPro" id="IPR003782">
    <property type="entry name" value="SCO1/SenC"/>
</dbReference>
<name>A0ABM8HXR2_9BACT</name>
<evidence type="ECO:0000256" key="3">
    <source>
        <dbReference type="ARBA" id="ARBA00022723"/>
    </source>
</evidence>
<dbReference type="InterPro" id="IPR009056">
    <property type="entry name" value="Cyt_c-like_dom"/>
</dbReference>
<dbReference type="Pfam" id="PF00034">
    <property type="entry name" value="Cytochrom_C"/>
    <property type="match status" value="1"/>
</dbReference>
<dbReference type="InterPro" id="IPR036909">
    <property type="entry name" value="Cyt_c-like_dom_sf"/>
</dbReference>
<organism evidence="7 8">
    <name type="scientific">Desulfuromonas versatilis</name>
    <dbReference type="NCBI Taxonomy" id="2802975"/>
    <lineage>
        <taxon>Bacteria</taxon>
        <taxon>Pseudomonadati</taxon>
        <taxon>Thermodesulfobacteriota</taxon>
        <taxon>Desulfuromonadia</taxon>
        <taxon>Desulfuromonadales</taxon>
        <taxon>Desulfuromonadaceae</taxon>
        <taxon>Desulfuromonas</taxon>
    </lineage>
</organism>
<accession>A0ABM8HXR2</accession>
<evidence type="ECO:0000313" key="8">
    <source>
        <dbReference type="Proteomes" id="UP001319827"/>
    </source>
</evidence>
<keyword evidence="4 5" id="KW-0408">Iron</keyword>
<proteinExistence type="inferred from homology"/>
<keyword evidence="3 5" id="KW-0479">Metal-binding</keyword>
<gene>
    <name evidence="7" type="ORF">DESUT3_38190</name>
</gene>
<dbReference type="SUPFAM" id="SSF46626">
    <property type="entry name" value="Cytochrome c"/>
    <property type="match status" value="1"/>
</dbReference>
<dbReference type="PANTHER" id="PTHR12151">
    <property type="entry name" value="ELECTRON TRANSPORT PROTIN SCO1/SENC FAMILY MEMBER"/>
    <property type="match status" value="1"/>
</dbReference>
<dbReference type="PROSITE" id="PS51007">
    <property type="entry name" value="CYTC"/>
    <property type="match status" value="1"/>
</dbReference>
<sequence>MHEHHPKRPFDLLALLLFAVLSLVGGPGSAAAGDSPWGADYFPNIPLVSHEGKSLRFFDDLIKDKVVMVNFIYTSCREACPLETARLRQVQKLLGDRVGKDVFMYSISIDPKNDTPEVLKKYAEAYHAGPGWLFLTGNEEEITLLRKKLGVYYEGMQIDNFRDHNISLVIGNQRTGIWVKTSPFENSHVLADKVGSWLHNWKTPSKSRSDYAQAPELRNLSRGETLFRTRCAACHSIGGGDILQSEKGEIGPDLLGVTRTRDRAWLTRWLAEPDQMLAEKDPLAMALLAKYNNLQMPNLSLNQLEVEALIEYMEEESRRVEQSRK</sequence>
<keyword evidence="2 5" id="KW-0349">Heme</keyword>
<keyword evidence="8" id="KW-1185">Reference proteome</keyword>